<dbReference type="InterPro" id="IPR051218">
    <property type="entry name" value="Sec_MonoDiacylglyc_Lipase"/>
</dbReference>
<protein>
    <recommendedName>
        <fullName evidence="2">Fungal lipase-type domain-containing protein</fullName>
    </recommendedName>
</protein>
<feature type="chain" id="PRO_5030941181" description="Fungal lipase-type domain-containing protein" evidence="1">
    <location>
        <begin position="26"/>
        <end position="479"/>
    </location>
</feature>
<dbReference type="EMBL" id="HBNS01025641">
    <property type="protein sequence ID" value="CAE4617369.1"/>
    <property type="molecule type" value="Transcribed_RNA"/>
</dbReference>
<dbReference type="GO" id="GO:0006629">
    <property type="term" value="P:lipid metabolic process"/>
    <property type="evidence" value="ECO:0007669"/>
    <property type="project" value="InterPro"/>
</dbReference>
<sequence>MKTTFFKKFSFHSLVCAALAASASGFVVPSSFSSKTIASVGENGVYKVEFNNDRRFCPASQTFTSLKAATDDQDLHVFLDDMLAMSSFVYQFNNIRRIVRANEGKTKKKLFRKDTKVEYFEPALVLTDMGSQERDDSKQLKYIITLPAILRFLENNRRWFKDPDVGGDLEFDDEEKKEPFVLEEQMKKQMVDNIKIIDYDDRFSTDKGGLVYGVVINLTRQWITVVFRGTIGLTDINTDRDFRLDHESFFGHEGDITQGGEPATHRGFTEYLVSNREEDSIERPYIDRILACVNGEYERNPDMQGKDFKLFVTGHSLGGGLANLFAFRTAQLMAKGDESVKFLPKRVKTMTFASPCVGNFDYNAEFQELERKGFLRHVRIANEGDVVPTNAIYPPFSIAIKGNTKVYTQNGVNLFLKPEEKLVVNYRNTKSMRSQTDLFNNLDNHMLTEYAARLKEPANEAVYEQTLEELYQIAGDFTA</sequence>
<evidence type="ECO:0000256" key="1">
    <source>
        <dbReference type="SAM" id="SignalP"/>
    </source>
</evidence>
<gene>
    <name evidence="3" type="ORF">DBRI00130_LOCUS20227</name>
</gene>
<feature type="domain" description="Fungal lipase-type" evidence="2">
    <location>
        <begin position="225"/>
        <end position="389"/>
    </location>
</feature>
<organism evidence="3">
    <name type="scientific">Ditylum brightwellii</name>
    <dbReference type="NCBI Taxonomy" id="49249"/>
    <lineage>
        <taxon>Eukaryota</taxon>
        <taxon>Sar</taxon>
        <taxon>Stramenopiles</taxon>
        <taxon>Ochrophyta</taxon>
        <taxon>Bacillariophyta</taxon>
        <taxon>Mediophyceae</taxon>
        <taxon>Lithodesmiophycidae</taxon>
        <taxon>Lithodesmiales</taxon>
        <taxon>Lithodesmiaceae</taxon>
        <taxon>Ditylum</taxon>
    </lineage>
</organism>
<dbReference type="AlphaFoldDB" id="A0A7S4VAE5"/>
<reference evidence="3" key="1">
    <citation type="submission" date="2021-01" db="EMBL/GenBank/DDBJ databases">
        <authorList>
            <person name="Corre E."/>
            <person name="Pelletier E."/>
            <person name="Niang G."/>
            <person name="Scheremetjew M."/>
            <person name="Finn R."/>
            <person name="Kale V."/>
            <person name="Holt S."/>
            <person name="Cochrane G."/>
            <person name="Meng A."/>
            <person name="Brown T."/>
            <person name="Cohen L."/>
        </authorList>
    </citation>
    <scope>NUCLEOTIDE SEQUENCE</scope>
    <source>
        <strain evidence="3">GSO104</strain>
    </source>
</reference>
<dbReference type="Pfam" id="PF01764">
    <property type="entry name" value="Lipase_3"/>
    <property type="match status" value="1"/>
</dbReference>
<dbReference type="PANTHER" id="PTHR45856">
    <property type="entry name" value="ALPHA/BETA-HYDROLASES SUPERFAMILY PROTEIN"/>
    <property type="match status" value="1"/>
</dbReference>
<dbReference type="Gene3D" id="3.40.50.1820">
    <property type="entry name" value="alpha/beta hydrolase"/>
    <property type="match status" value="1"/>
</dbReference>
<dbReference type="InterPro" id="IPR029058">
    <property type="entry name" value="AB_hydrolase_fold"/>
</dbReference>
<accession>A0A7S4VAE5</accession>
<evidence type="ECO:0000313" key="3">
    <source>
        <dbReference type="EMBL" id="CAE4617369.1"/>
    </source>
</evidence>
<name>A0A7S4VAE5_9STRA</name>
<feature type="signal peptide" evidence="1">
    <location>
        <begin position="1"/>
        <end position="25"/>
    </location>
</feature>
<dbReference type="InterPro" id="IPR002921">
    <property type="entry name" value="Fungal_lipase-type"/>
</dbReference>
<evidence type="ECO:0000259" key="2">
    <source>
        <dbReference type="Pfam" id="PF01764"/>
    </source>
</evidence>
<keyword evidence="1" id="KW-0732">Signal</keyword>
<proteinExistence type="predicted"/>
<dbReference type="SUPFAM" id="SSF53474">
    <property type="entry name" value="alpha/beta-Hydrolases"/>
    <property type="match status" value="1"/>
</dbReference>
<dbReference type="PANTHER" id="PTHR45856:SF11">
    <property type="entry name" value="FUNGAL LIPASE-LIKE DOMAIN-CONTAINING PROTEIN"/>
    <property type="match status" value="1"/>
</dbReference>
<dbReference type="CDD" id="cd00519">
    <property type="entry name" value="Lipase_3"/>
    <property type="match status" value="1"/>
</dbReference>